<feature type="chain" id="PRO_5042834436" evidence="2">
    <location>
        <begin position="22"/>
        <end position="312"/>
    </location>
</feature>
<accession>A0AAP5ICS3</accession>
<feature type="signal peptide" evidence="2">
    <location>
        <begin position="1"/>
        <end position="21"/>
    </location>
</feature>
<comment type="caution">
    <text evidence="3">The sequence shown here is derived from an EMBL/GenBank/DDBJ whole genome shotgun (WGS) entry which is preliminary data.</text>
</comment>
<sequence length="312" mass="32967">MNLRIPRRRFGQLAIASAATAVITNLAGKVVAQSAPENLYGASVSTNNTTSNINTTPNISIKKSNVTTGQQLSTSEVPSTSVSNASTPVETTNKSTSTQPSDRLTGLTSLSDGTLAKTSVSSSKEGNVTQLIVTDPNTSKTTKTLKLSGFSNKNSTVESIVATKNDTLLSIISLNQGVTPFDLGTIDRTTGKVSDSNAAGLPKLDSQRRYSNLAQAQDGTIYATSLGREGATDLVRLDLANKSVTKVVQLSYDNEPLGNDLLSLAISSSGQFYALANPNYESTNSLFTVDIRTGVLSFVRKFDAEHITFSRA</sequence>
<evidence type="ECO:0000313" key="4">
    <source>
        <dbReference type="Proteomes" id="UP000667802"/>
    </source>
</evidence>
<dbReference type="AlphaFoldDB" id="A0AAP5ICS3"/>
<dbReference type="SUPFAM" id="SSF50969">
    <property type="entry name" value="YVTN repeat-like/Quinoprotein amine dehydrogenase"/>
    <property type="match status" value="1"/>
</dbReference>
<protein>
    <submittedName>
        <fullName evidence="3">Uncharacterized protein</fullName>
    </submittedName>
</protein>
<evidence type="ECO:0000256" key="1">
    <source>
        <dbReference type="SAM" id="MobiDB-lite"/>
    </source>
</evidence>
<dbReference type="EMBL" id="JAALHA020000023">
    <property type="protein sequence ID" value="MDR9899197.1"/>
    <property type="molecule type" value="Genomic_DNA"/>
</dbReference>
<organism evidence="3 4">
    <name type="scientific">Aetokthonos hydrillicola Thurmond2011</name>
    <dbReference type="NCBI Taxonomy" id="2712845"/>
    <lineage>
        <taxon>Bacteria</taxon>
        <taxon>Bacillati</taxon>
        <taxon>Cyanobacteriota</taxon>
        <taxon>Cyanophyceae</taxon>
        <taxon>Nostocales</taxon>
        <taxon>Hapalosiphonaceae</taxon>
        <taxon>Aetokthonos</taxon>
    </lineage>
</organism>
<name>A0AAP5ICS3_9CYAN</name>
<feature type="region of interest" description="Disordered" evidence="1">
    <location>
        <begin position="64"/>
        <end position="110"/>
    </location>
</feature>
<gene>
    <name evidence="3" type="ORF">G7B40_032235</name>
</gene>
<reference evidence="4" key="1">
    <citation type="journal article" date="2021" name="Science">
        <title>Hunting the eagle killer: A cyanobacterial neurotoxin causes vacuolar myelinopathy.</title>
        <authorList>
            <person name="Breinlinger S."/>
            <person name="Phillips T.J."/>
            <person name="Haram B.N."/>
            <person name="Mares J."/>
            <person name="Martinez Yerena J.A."/>
            <person name="Hrouzek P."/>
            <person name="Sobotka R."/>
            <person name="Henderson W.M."/>
            <person name="Schmieder P."/>
            <person name="Williams S.M."/>
            <person name="Lauderdale J.D."/>
            <person name="Wilde H.D."/>
            <person name="Gerrin W."/>
            <person name="Kust A."/>
            <person name="Washington J.W."/>
            <person name="Wagner C."/>
            <person name="Geier B."/>
            <person name="Liebeke M."/>
            <person name="Enke H."/>
            <person name="Niedermeyer T.H.J."/>
            <person name="Wilde S.B."/>
        </authorList>
    </citation>
    <scope>NUCLEOTIDE SEQUENCE [LARGE SCALE GENOMIC DNA]</scope>
    <source>
        <strain evidence="4">Thurmond2011</strain>
    </source>
</reference>
<evidence type="ECO:0000313" key="3">
    <source>
        <dbReference type="EMBL" id="MDR9899197.1"/>
    </source>
</evidence>
<dbReference type="RefSeq" id="WP_208340774.1">
    <property type="nucleotide sequence ID" value="NZ_CAWQFN010000736.1"/>
</dbReference>
<evidence type="ECO:0000256" key="2">
    <source>
        <dbReference type="SAM" id="SignalP"/>
    </source>
</evidence>
<keyword evidence="2" id="KW-0732">Signal</keyword>
<dbReference type="InterPro" id="IPR011044">
    <property type="entry name" value="Quino_amine_DH_bsu"/>
</dbReference>
<dbReference type="Proteomes" id="UP000667802">
    <property type="component" value="Unassembled WGS sequence"/>
</dbReference>
<keyword evidence="4" id="KW-1185">Reference proteome</keyword>
<feature type="compositionally biased region" description="Polar residues" evidence="1">
    <location>
        <begin position="64"/>
        <end position="102"/>
    </location>
</feature>
<proteinExistence type="predicted"/>